<sequence>MVKAIQQDRITAAEQQIEDRRQEIDYDTKEFTIEMIVNKYLEKDDDDESEIYIPDYKREFVWDINRQSKLIESIILGLPIPPLFVAEIEESGRLEIVDGSQRIITLAAFLRNQLRLTNLKTLDSLNGFYFRDFAPSRQRKFKNTPLRMIILSDKASESVRNDMFDRINTTSH</sequence>
<dbReference type="RefSeq" id="WP_083623489.1">
    <property type="nucleotide sequence ID" value="NZ_LR734876.1"/>
</dbReference>
<dbReference type="EMBL" id="CZCU02000148">
    <property type="protein sequence ID" value="VXD21022.1"/>
    <property type="molecule type" value="Genomic_DNA"/>
</dbReference>
<evidence type="ECO:0000259" key="1">
    <source>
        <dbReference type="Pfam" id="PF03235"/>
    </source>
</evidence>
<protein>
    <recommendedName>
        <fullName evidence="1">GmrSD restriction endonucleases N-terminal domain-containing protein</fullName>
    </recommendedName>
</protein>
<dbReference type="AlphaFoldDB" id="A0A7Z9E075"/>
<keyword evidence="3" id="KW-1185">Reference proteome</keyword>
<evidence type="ECO:0000313" key="3">
    <source>
        <dbReference type="Proteomes" id="UP000184550"/>
    </source>
</evidence>
<dbReference type="PANTHER" id="PTHR39639">
    <property type="entry name" value="CHROMOSOME 16, WHOLE GENOME SHOTGUN SEQUENCE"/>
    <property type="match status" value="1"/>
</dbReference>
<feature type="domain" description="GmrSD restriction endonucleases N-terminal" evidence="1">
    <location>
        <begin position="46"/>
        <end position="170"/>
    </location>
</feature>
<dbReference type="PANTHER" id="PTHR39639:SF1">
    <property type="entry name" value="DUF262 DOMAIN-CONTAINING PROTEIN"/>
    <property type="match status" value="1"/>
</dbReference>
<comment type="caution">
    <text evidence="2">The sequence shown here is derived from an EMBL/GenBank/DDBJ whole genome shotgun (WGS) entry which is preliminary data.</text>
</comment>
<dbReference type="Pfam" id="PF03235">
    <property type="entry name" value="GmrSD_N"/>
    <property type="match status" value="1"/>
</dbReference>
<evidence type="ECO:0000313" key="2">
    <source>
        <dbReference type="EMBL" id="VXD21022.1"/>
    </source>
</evidence>
<dbReference type="OrthoDB" id="9770340at2"/>
<organism evidence="2 3">
    <name type="scientific">Planktothrix serta PCC 8927</name>
    <dbReference type="NCBI Taxonomy" id="671068"/>
    <lineage>
        <taxon>Bacteria</taxon>
        <taxon>Bacillati</taxon>
        <taxon>Cyanobacteriota</taxon>
        <taxon>Cyanophyceae</taxon>
        <taxon>Oscillatoriophycideae</taxon>
        <taxon>Oscillatoriales</taxon>
        <taxon>Microcoleaceae</taxon>
        <taxon>Planktothrix</taxon>
    </lineage>
</organism>
<proteinExistence type="predicted"/>
<accession>A0A7Z9E075</accession>
<gene>
    <name evidence="2" type="ORF">PL8927_710022</name>
</gene>
<dbReference type="InterPro" id="IPR004919">
    <property type="entry name" value="GmrSD_N"/>
</dbReference>
<name>A0A7Z9E075_9CYAN</name>
<reference evidence="2" key="1">
    <citation type="submission" date="2019-10" db="EMBL/GenBank/DDBJ databases">
        <authorList>
            <consortium name="Genoscope - CEA"/>
            <person name="William W."/>
        </authorList>
    </citation>
    <scope>NUCLEOTIDE SEQUENCE [LARGE SCALE GENOMIC DNA]</scope>
    <source>
        <strain evidence="2">BBR_PRJEB10992</strain>
    </source>
</reference>
<dbReference type="Proteomes" id="UP000184550">
    <property type="component" value="Unassembled WGS sequence"/>
</dbReference>